<evidence type="ECO:0000313" key="2">
    <source>
        <dbReference type="Proteomes" id="UP000075880"/>
    </source>
</evidence>
<name>A0AAG5DT54_ANOAO</name>
<dbReference type="EnsemblMetazoa" id="ENSAATROPT015401">
    <property type="protein sequence ID" value="ENSAATROPP013824"/>
    <property type="gene ID" value="ENSAATROPG012537"/>
</dbReference>
<evidence type="ECO:0000313" key="1">
    <source>
        <dbReference type="EnsemblMetazoa" id="ENSAATROPP013823"/>
    </source>
</evidence>
<proteinExistence type="predicted"/>
<sequence>MLQSKISQYQTTINHSTYGASQCDKFLSLDDKFRTN</sequence>
<reference evidence="1" key="2">
    <citation type="submission" date="2024-04" db="UniProtKB">
        <authorList>
            <consortium name="EnsemblMetazoa"/>
        </authorList>
    </citation>
    <scope>IDENTIFICATION</scope>
    <source>
        <strain evidence="1">EBRO</strain>
    </source>
</reference>
<keyword evidence="2" id="KW-1185">Reference proteome</keyword>
<protein>
    <submittedName>
        <fullName evidence="1">Uncharacterized protein</fullName>
    </submittedName>
</protein>
<accession>A0AAG5DT54</accession>
<reference evidence="2" key="1">
    <citation type="submission" date="2021-09" db="EMBL/GenBank/DDBJ databases">
        <authorList>
            <consortium name="Infravec"/>
            <person name="Campbell I L."/>
            <person name="Maslen G."/>
            <person name="Yates A."/>
        </authorList>
    </citation>
    <scope>NUCLEOTIDE SEQUENCE [LARGE SCALE GENOMIC DNA]</scope>
    <source>
        <strain evidence="2">Infravec2 EBRE</strain>
    </source>
</reference>
<dbReference type="Proteomes" id="UP000075880">
    <property type="component" value="Unassembled WGS sequence"/>
</dbReference>
<organism evidence="1 2">
    <name type="scientific">Anopheles atroparvus</name>
    <name type="common">European mosquito</name>
    <dbReference type="NCBI Taxonomy" id="41427"/>
    <lineage>
        <taxon>Eukaryota</taxon>
        <taxon>Metazoa</taxon>
        <taxon>Ecdysozoa</taxon>
        <taxon>Arthropoda</taxon>
        <taxon>Hexapoda</taxon>
        <taxon>Insecta</taxon>
        <taxon>Pterygota</taxon>
        <taxon>Neoptera</taxon>
        <taxon>Endopterygota</taxon>
        <taxon>Diptera</taxon>
        <taxon>Nematocera</taxon>
        <taxon>Culicoidea</taxon>
        <taxon>Culicidae</taxon>
        <taxon>Anophelinae</taxon>
        <taxon>Anopheles</taxon>
    </lineage>
</organism>
<dbReference type="AlphaFoldDB" id="A0AAG5DT54"/>
<dbReference type="EnsemblMetazoa" id="ENSAATROPT015400">
    <property type="protein sequence ID" value="ENSAATROPP013823"/>
    <property type="gene ID" value="ENSAATROPG012537"/>
</dbReference>